<dbReference type="Pfam" id="PF00445">
    <property type="entry name" value="Ribonuclease_T2"/>
    <property type="match status" value="1"/>
</dbReference>
<reference evidence="9 10" key="1">
    <citation type="journal article" date="2022" name="Nat. Plants">
        <title>Genomes of leafy and leafless Platanthera orchids illuminate the evolution of mycoheterotrophy.</title>
        <authorList>
            <person name="Li M.H."/>
            <person name="Liu K.W."/>
            <person name="Li Z."/>
            <person name="Lu H.C."/>
            <person name="Ye Q.L."/>
            <person name="Zhang D."/>
            <person name="Wang J.Y."/>
            <person name="Li Y.F."/>
            <person name="Zhong Z.M."/>
            <person name="Liu X."/>
            <person name="Yu X."/>
            <person name="Liu D.K."/>
            <person name="Tu X.D."/>
            <person name="Liu B."/>
            <person name="Hao Y."/>
            <person name="Liao X.Y."/>
            <person name="Jiang Y.T."/>
            <person name="Sun W.H."/>
            <person name="Chen J."/>
            <person name="Chen Y.Q."/>
            <person name="Ai Y."/>
            <person name="Zhai J.W."/>
            <person name="Wu S.S."/>
            <person name="Zhou Z."/>
            <person name="Hsiao Y.Y."/>
            <person name="Wu W.L."/>
            <person name="Chen Y.Y."/>
            <person name="Lin Y.F."/>
            <person name="Hsu J.L."/>
            <person name="Li C.Y."/>
            <person name="Wang Z.W."/>
            <person name="Zhao X."/>
            <person name="Zhong W.Y."/>
            <person name="Ma X.K."/>
            <person name="Ma L."/>
            <person name="Huang J."/>
            <person name="Chen G.Z."/>
            <person name="Huang M.Z."/>
            <person name="Huang L."/>
            <person name="Peng D.H."/>
            <person name="Luo Y.B."/>
            <person name="Zou S.Q."/>
            <person name="Chen S.P."/>
            <person name="Lan S."/>
            <person name="Tsai W.C."/>
            <person name="Van de Peer Y."/>
            <person name="Liu Z.J."/>
        </authorList>
    </citation>
    <scope>NUCLEOTIDE SEQUENCE [LARGE SCALE GENOMIC DNA]</scope>
    <source>
        <strain evidence="9">Lor288</strain>
    </source>
</reference>
<sequence length="302" mass="33790">MAVFADSHTPFQSPSRAYKYPVNPSVYPRNPKTMNAHHALSFSPFIFLLCIFSAALCSAKDFDFFYFVQQVPTVTRGGAAAIQQLENQKQISAFMDFGPTITPAPTPQTVTPIAPFNYHRFLLIFNFPLAFLLLIPPMPDAGAPNEYSRERCYFYFGIITSRIADLIDSMRKDWPTLACPSSDGNHFWGHEWEKHGTCCESELDQHAYFEFALSLKKKTNLLQALKNAGIEPDGGYYSTSEIKDAIRGATGFAPGIECSVDEAGNKQLNQVYMCVDATATNLIECPIFPRGRCSDQIEFPPF</sequence>
<keyword evidence="3" id="KW-0255">Endonuclease</keyword>
<dbReference type="InterPro" id="IPR036430">
    <property type="entry name" value="RNase_T2-like_sf"/>
</dbReference>
<keyword evidence="8" id="KW-0472">Membrane</keyword>
<evidence type="ECO:0000313" key="10">
    <source>
        <dbReference type="Proteomes" id="UP001412067"/>
    </source>
</evidence>
<keyword evidence="4" id="KW-0378">Hydrolase</keyword>
<evidence type="ECO:0000256" key="6">
    <source>
        <dbReference type="ARBA" id="ARBA00023239"/>
    </source>
</evidence>
<evidence type="ECO:0000256" key="8">
    <source>
        <dbReference type="SAM" id="Phobius"/>
    </source>
</evidence>
<dbReference type="InterPro" id="IPR033697">
    <property type="entry name" value="Ribonuclease_T2_eukaryotic"/>
</dbReference>
<dbReference type="CDD" id="cd01061">
    <property type="entry name" value="RNase_T2_euk"/>
    <property type="match status" value="1"/>
</dbReference>
<organism evidence="9 10">
    <name type="scientific">Platanthera guangdongensis</name>
    <dbReference type="NCBI Taxonomy" id="2320717"/>
    <lineage>
        <taxon>Eukaryota</taxon>
        <taxon>Viridiplantae</taxon>
        <taxon>Streptophyta</taxon>
        <taxon>Embryophyta</taxon>
        <taxon>Tracheophyta</taxon>
        <taxon>Spermatophyta</taxon>
        <taxon>Magnoliopsida</taxon>
        <taxon>Liliopsida</taxon>
        <taxon>Asparagales</taxon>
        <taxon>Orchidaceae</taxon>
        <taxon>Orchidoideae</taxon>
        <taxon>Orchideae</taxon>
        <taxon>Orchidinae</taxon>
        <taxon>Platanthera</taxon>
    </lineage>
</organism>
<evidence type="ECO:0000256" key="1">
    <source>
        <dbReference type="ARBA" id="ARBA00007469"/>
    </source>
</evidence>
<feature type="transmembrane region" description="Helical" evidence="8">
    <location>
        <begin position="39"/>
        <end position="59"/>
    </location>
</feature>
<dbReference type="PANTHER" id="PTHR11240">
    <property type="entry name" value="RIBONUCLEASE T2"/>
    <property type="match status" value="1"/>
</dbReference>
<dbReference type="InterPro" id="IPR001568">
    <property type="entry name" value="RNase_T2-like"/>
</dbReference>
<evidence type="ECO:0000313" key="9">
    <source>
        <dbReference type="EMBL" id="KAK8941634.1"/>
    </source>
</evidence>
<comment type="caution">
    <text evidence="9">The sequence shown here is derived from an EMBL/GenBank/DDBJ whole genome shotgun (WGS) entry which is preliminary data.</text>
</comment>
<evidence type="ECO:0000256" key="4">
    <source>
        <dbReference type="ARBA" id="ARBA00022801"/>
    </source>
</evidence>
<evidence type="ECO:0000256" key="7">
    <source>
        <dbReference type="RuleBase" id="RU004328"/>
    </source>
</evidence>
<keyword evidence="10" id="KW-1185">Reference proteome</keyword>
<dbReference type="SUPFAM" id="SSF55895">
    <property type="entry name" value="Ribonuclease Rh-like"/>
    <property type="match status" value="1"/>
</dbReference>
<evidence type="ECO:0000256" key="5">
    <source>
        <dbReference type="ARBA" id="ARBA00023157"/>
    </source>
</evidence>
<keyword evidence="8" id="KW-1133">Transmembrane helix</keyword>
<keyword evidence="6" id="KW-0456">Lyase</keyword>
<protein>
    <submittedName>
        <fullName evidence="9">Ribonuclease 1</fullName>
    </submittedName>
</protein>
<evidence type="ECO:0000256" key="3">
    <source>
        <dbReference type="ARBA" id="ARBA00022759"/>
    </source>
</evidence>
<dbReference type="Gene3D" id="3.90.730.10">
    <property type="entry name" value="Ribonuclease T2-like"/>
    <property type="match status" value="1"/>
</dbReference>
<gene>
    <name evidence="9" type="primary">RNS1</name>
    <name evidence="9" type="ORF">KSP40_PGU008657</name>
</gene>
<comment type="similarity">
    <text evidence="1 7">Belongs to the RNase T2 family.</text>
</comment>
<keyword evidence="5" id="KW-1015">Disulfide bond</keyword>
<keyword evidence="8" id="KW-0812">Transmembrane</keyword>
<dbReference type="InterPro" id="IPR033130">
    <property type="entry name" value="RNase_T2_His_AS_2"/>
</dbReference>
<evidence type="ECO:0000256" key="2">
    <source>
        <dbReference type="ARBA" id="ARBA00022722"/>
    </source>
</evidence>
<dbReference type="EMBL" id="JBBWWR010000019">
    <property type="protein sequence ID" value="KAK8941634.1"/>
    <property type="molecule type" value="Genomic_DNA"/>
</dbReference>
<dbReference type="PROSITE" id="PS00531">
    <property type="entry name" value="RNASE_T2_2"/>
    <property type="match status" value="1"/>
</dbReference>
<dbReference type="Proteomes" id="UP001412067">
    <property type="component" value="Unassembled WGS sequence"/>
</dbReference>
<keyword evidence="2" id="KW-0540">Nuclease</keyword>
<proteinExistence type="inferred from homology"/>
<accession>A0ABR2LHL5</accession>
<name>A0ABR2LHL5_9ASPA</name>
<dbReference type="PANTHER" id="PTHR11240:SF75">
    <property type="entry name" value="RIBONUCLEASE 3"/>
    <property type="match status" value="1"/>
</dbReference>